<dbReference type="InterPro" id="IPR042241">
    <property type="entry name" value="GCP_C_sf"/>
</dbReference>
<evidence type="ECO:0000256" key="3">
    <source>
        <dbReference type="ARBA" id="ARBA00022701"/>
    </source>
</evidence>
<dbReference type="EMBL" id="MU251445">
    <property type="protein sequence ID" value="KAG9234971.1"/>
    <property type="molecule type" value="Genomic_DNA"/>
</dbReference>
<feature type="region of interest" description="Disordered" evidence="6">
    <location>
        <begin position="155"/>
        <end position="194"/>
    </location>
</feature>
<dbReference type="GO" id="GO:0000278">
    <property type="term" value="P:mitotic cell cycle"/>
    <property type="evidence" value="ECO:0007669"/>
    <property type="project" value="TreeGrafter"/>
</dbReference>
<dbReference type="GO" id="GO:0031122">
    <property type="term" value="P:cytoplasmic microtubule organization"/>
    <property type="evidence" value="ECO:0007669"/>
    <property type="project" value="TreeGrafter"/>
</dbReference>
<comment type="caution">
    <text evidence="10">The sequence shown here is derived from an EMBL/GenBank/DDBJ whole genome shotgun (WGS) entry which is preliminary data.</text>
</comment>
<evidence type="ECO:0000259" key="8">
    <source>
        <dbReference type="Pfam" id="PF14609"/>
    </source>
</evidence>
<keyword evidence="11" id="KW-1185">Reference proteome</keyword>
<dbReference type="InterPro" id="IPR007259">
    <property type="entry name" value="GCP"/>
</dbReference>
<dbReference type="GO" id="GO:0005816">
    <property type="term" value="C:spindle pole body"/>
    <property type="evidence" value="ECO:0007669"/>
    <property type="project" value="UniProtKB-ARBA"/>
</dbReference>
<proteinExistence type="inferred from homology"/>
<feature type="compositionally biased region" description="Low complexity" evidence="6">
    <location>
        <begin position="167"/>
        <end position="183"/>
    </location>
</feature>
<accession>A0A9P7YK53</accession>
<dbReference type="Pfam" id="PF04130">
    <property type="entry name" value="GCP_C_terminal"/>
    <property type="match status" value="1"/>
</dbReference>
<dbReference type="AlphaFoldDB" id="A0A9P7YK53"/>
<evidence type="ECO:0000256" key="6">
    <source>
        <dbReference type="SAM" id="MobiDB-lite"/>
    </source>
</evidence>
<organism evidence="10 11">
    <name type="scientific">Amylocarpus encephaloides</name>
    <dbReference type="NCBI Taxonomy" id="45428"/>
    <lineage>
        <taxon>Eukaryota</taxon>
        <taxon>Fungi</taxon>
        <taxon>Dikarya</taxon>
        <taxon>Ascomycota</taxon>
        <taxon>Pezizomycotina</taxon>
        <taxon>Leotiomycetes</taxon>
        <taxon>Helotiales</taxon>
        <taxon>Helotiales incertae sedis</taxon>
        <taxon>Amylocarpus</taxon>
    </lineage>
</organism>
<evidence type="ECO:0000256" key="1">
    <source>
        <dbReference type="ARBA" id="ARBA00010337"/>
    </source>
</evidence>
<evidence type="ECO:0000256" key="2">
    <source>
        <dbReference type="ARBA" id="ARBA00022490"/>
    </source>
</evidence>
<feature type="region of interest" description="Disordered" evidence="6">
    <location>
        <begin position="809"/>
        <end position="850"/>
    </location>
</feature>
<dbReference type="CDD" id="cd22572">
    <property type="entry name" value="GCP5_NTD"/>
    <property type="match status" value="1"/>
</dbReference>
<evidence type="ECO:0000313" key="10">
    <source>
        <dbReference type="EMBL" id="KAG9234971.1"/>
    </source>
</evidence>
<dbReference type="GO" id="GO:0000930">
    <property type="term" value="C:gamma-tubulin complex"/>
    <property type="evidence" value="ECO:0007669"/>
    <property type="project" value="TreeGrafter"/>
</dbReference>
<dbReference type="InterPro" id="IPR040457">
    <property type="entry name" value="GCP_C"/>
</dbReference>
<protein>
    <recommendedName>
        <fullName evidence="5">Spindle pole body component</fullName>
    </recommendedName>
</protein>
<dbReference type="GO" id="GO:0051321">
    <property type="term" value="P:meiotic cell cycle"/>
    <property type="evidence" value="ECO:0007669"/>
    <property type="project" value="TreeGrafter"/>
</dbReference>
<keyword evidence="3 5" id="KW-0493">Microtubule</keyword>
<reference evidence="10" key="1">
    <citation type="journal article" date="2021" name="IMA Fungus">
        <title>Genomic characterization of three marine fungi, including Emericellopsis atlantica sp. nov. with signatures of a generalist lifestyle and marine biomass degradation.</title>
        <authorList>
            <person name="Hagestad O.C."/>
            <person name="Hou L."/>
            <person name="Andersen J.H."/>
            <person name="Hansen E.H."/>
            <person name="Altermark B."/>
            <person name="Li C."/>
            <person name="Kuhnert E."/>
            <person name="Cox R.J."/>
            <person name="Crous P.W."/>
            <person name="Spatafora J.W."/>
            <person name="Lail K."/>
            <person name="Amirebrahimi M."/>
            <person name="Lipzen A."/>
            <person name="Pangilinan J."/>
            <person name="Andreopoulos W."/>
            <person name="Hayes R.D."/>
            <person name="Ng V."/>
            <person name="Grigoriev I.V."/>
            <person name="Jackson S.A."/>
            <person name="Sutton T.D.S."/>
            <person name="Dobson A.D.W."/>
            <person name="Rama T."/>
        </authorList>
    </citation>
    <scope>NUCLEOTIDE SEQUENCE</scope>
    <source>
        <strain evidence="10">TRa018bII</strain>
    </source>
</reference>
<dbReference type="Pfam" id="PF17681">
    <property type="entry name" value="GCP_N_terminal"/>
    <property type="match status" value="1"/>
</dbReference>
<dbReference type="GO" id="GO:0043015">
    <property type="term" value="F:gamma-tubulin binding"/>
    <property type="evidence" value="ECO:0007669"/>
    <property type="project" value="InterPro"/>
</dbReference>
<evidence type="ECO:0000313" key="11">
    <source>
        <dbReference type="Proteomes" id="UP000824998"/>
    </source>
</evidence>
<gene>
    <name evidence="10" type="ORF">BJ875DRAFT_542493</name>
</gene>
<comment type="subcellular location">
    <subcellularLocation>
        <location evidence="5">Cytoplasm</location>
        <location evidence="5">Cytoskeleton</location>
        <location evidence="5">Microtubule organizing center</location>
    </subcellularLocation>
</comment>
<dbReference type="GO" id="GO:0005874">
    <property type="term" value="C:microtubule"/>
    <property type="evidence" value="ECO:0007669"/>
    <property type="project" value="UniProtKB-KW"/>
</dbReference>
<comment type="similarity">
    <text evidence="1 5">Belongs to the TUBGCP family.</text>
</comment>
<dbReference type="Proteomes" id="UP000824998">
    <property type="component" value="Unassembled WGS sequence"/>
</dbReference>
<feature type="domain" description="Gamma tubulin complex component C-terminal" evidence="7">
    <location>
        <begin position="552"/>
        <end position="896"/>
    </location>
</feature>
<dbReference type="Gene3D" id="1.20.120.1900">
    <property type="entry name" value="Gamma-tubulin complex, C-terminal domain"/>
    <property type="match status" value="1"/>
</dbReference>
<dbReference type="GO" id="GO:0051225">
    <property type="term" value="P:spindle assembly"/>
    <property type="evidence" value="ECO:0007669"/>
    <property type="project" value="TreeGrafter"/>
</dbReference>
<dbReference type="InterPro" id="IPR032797">
    <property type="entry name" value="Mod21_N"/>
</dbReference>
<dbReference type="GO" id="GO:0007020">
    <property type="term" value="P:microtubule nucleation"/>
    <property type="evidence" value="ECO:0007669"/>
    <property type="project" value="InterPro"/>
</dbReference>
<feature type="domain" description="Gamma-Tubulin ring complex non-core subunit mod21 N-terminal" evidence="8">
    <location>
        <begin position="68"/>
        <end position="159"/>
    </location>
</feature>
<keyword evidence="2 5" id="KW-0963">Cytoplasm</keyword>
<dbReference type="GO" id="GO:0051011">
    <property type="term" value="F:microtubule minus-end binding"/>
    <property type="evidence" value="ECO:0007669"/>
    <property type="project" value="TreeGrafter"/>
</dbReference>
<evidence type="ECO:0000256" key="5">
    <source>
        <dbReference type="RuleBase" id="RU363050"/>
    </source>
</evidence>
<evidence type="ECO:0000259" key="9">
    <source>
        <dbReference type="Pfam" id="PF17681"/>
    </source>
</evidence>
<dbReference type="InterPro" id="IPR059169">
    <property type="entry name" value="GCP5_N_ext"/>
</dbReference>
<dbReference type="InterPro" id="IPR041470">
    <property type="entry name" value="GCP_N"/>
</dbReference>
<keyword evidence="4 5" id="KW-0206">Cytoskeleton</keyword>
<feature type="compositionally biased region" description="Acidic residues" evidence="6">
    <location>
        <begin position="156"/>
        <end position="166"/>
    </location>
</feature>
<feature type="domain" description="Gamma tubulin complex component protein N-terminal" evidence="9">
    <location>
        <begin position="235"/>
        <end position="548"/>
    </location>
</feature>
<evidence type="ECO:0000256" key="4">
    <source>
        <dbReference type="ARBA" id="ARBA00023212"/>
    </source>
</evidence>
<dbReference type="PANTHER" id="PTHR19302">
    <property type="entry name" value="GAMMA TUBULIN COMPLEX PROTEIN"/>
    <property type="match status" value="1"/>
</dbReference>
<dbReference type="GO" id="GO:0000922">
    <property type="term" value="C:spindle pole"/>
    <property type="evidence" value="ECO:0007669"/>
    <property type="project" value="InterPro"/>
</dbReference>
<dbReference type="Pfam" id="PF14609">
    <property type="entry name" value="GCP5-Mod21_N"/>
    <property type="match status" value="1"/>
</dbReference>
<dbReference type="PANTHER" id="PTHR19302:SF33">
    <property type="entry name" value="GAMMA-TUBULIN COMPLEX COMPONENT 5"/>
    <property type="match status" value="1"/>
</dbReference>
<evidence type="ECO:0000259" key="7">
    <source>
        <dbReference type="Pfam" id="PF04130"/>
    </source>
</evidence>
<dbReference type="OrthoDB" id="66546at2759"/>
<name>A0A9P7YK53_9HELO</name>
<sequence>MAHLARLGALTDELVTLLTGTSTKTERAKFNTHRESALRALRYSNYSRTNQFDVTARLEGLEEKFRIYNEDPLADALGERVEKVSKLQTKWAPEILHLFLELSDRPLVNSKAEELDFLKETETDTGPPLRWKDLVAEDPLLRDKHVWRNVDFGAESSDEDDYDETQSELSETTETTTQLSLEENSGRRPEDNLIDFSNPKALSELREAQFWLKDPKVGEEKLYTVKKSITELQVIREILFMLSGYPTSLFEVKGPEETNITPSKSYFLKHASAEAFYGQLQCLADYGSALKYLETWANRPQTIPLLQAFQNSITHRSSDFKGHMSKIQSRYIHPETDIVVSLLQVQDELELELRLLSKLSTITRLVDAEPYAHAFRYLEILYDETCTSQMADDEQAYELIGTIFFECFQVYLRPIRLWMEEGELGTTDKIFFLSRSSGDLDRASIWQSRFKLRQTQNGILHAPSFLRTAAGKIFTTGKSVVVLKQLNKFQSMRSSESSYEPVLQFSTVCETGPLQLAPFSELFDVAFSLWIQSKHHAASTTLRKILFDSYGLRTSLEALSNVYFMADGAHGASFTNPLFDKLDTLDTSWSDRFTLTELLQSSFGVLPSVNKDRLSTTVLPLGLKNQDISQYRRTVKVLSIIRLNYHLSWPIQIILTVDTLSSYQRIFTFLFQIRRSAHILARQRLLVDRLYSTSRSNERSLYYSLRTQLQWFVQSLYYYLTFLVIEPASSKMRQAIEDAIDIDTMIEVHSTYIKSTCEKALLGIKLELIHKTILKILDLAIRLEDSQAANTLASKEARDQQQEQMDLSMASLGLPTPRKAETTKPQARPYTKTPRRSFDDSSNSEQDSEVDVDLSILSTSMLEHARQDLSYLEDLRSMEADFNRLVRFVATGLRGVGRAGAVEEARSWDVLGEILESGLGQVGGISY</sequence>